<accession>A0A4V2MWG5</accession>
<protein>
    <recommendedName>
        <fullName evidence="4">F-box domain-containing protein</fullName>
    </recommendedName>
</protein>
<sequence length="351" mass="39514">MSTPPLLSLPVELLLLIFSYACIDGGQTGCAINSVCQYLRTTCLKTGADLQSAAVHGIDRMDAFLEVLKRRDEGGQQVVSLLLRRDKKQEGDIKKYAHLLTKILRTINPHTLRILYVSYPYSSFTFLASLIDVSFPSAVEFRIGGFIEEYKSNTISSSATDMGFDLWFALDLGADLTQVFPRIASFSIESSSQDEYGDDLLRFLGAYCRLDMRRCSEFMDVGVLQSHALLDPDAPEVHIPPALQHVTITIAPFTPKGLRLTEDEKRNRDAHSGLLIAFHMVNVLRRSPLMQPLFNAVAGASQQNTEWFLGSDRQLVISRSPPLTNSVKKMENRRRREIEQEVKEWREANAK</sequence>
<evidence type="ECO:0000313" key="2">
    <source>
        <dbReference type="EMBL" id="TCD66157.1"/>
    </source>
</evidence>
<dbReference type="EMBL" id="RWJN01000147">
    <property type="protein sequence ID" value="TCD66157.1"/>
    <property type="molecule type" value="Genomic_DNA"/>
</dbReference>
<dbReference type="STRING" id="92696.A0A4V2MWG5"/>
<evidence type="ECO:0008006" key="4">
    <source>
        <dbReference type="Google" id="ProtNLM"/>
    </source>
</evidence>
<name>A0A4V2MWG5_9APHY</name>
<proteinExistence type="predicted"/>
<reference evidence="2 3" key="1">
    <citation type="submission" date="2018-11" db="EMBL/GenBank/DDBJ databases">
        <title>Genome assembly of Steccherinum ochraceum LE-BIN_3174, the white-rot fungus of the Steccherinaceae family (The Residual Polyporoid clade, Polyporales, Basidiomycota).</title>
        <authorList>
            <person name="Fedorova T.V."/>
            <person name="Glazunova O.A."/>
            <person name="Landesman E.O."/>
            <person name="Moiseenko K.V."/>
            <person name="Psurtseva N.V."/>
            <person name="Savinova O.S."/>
            <person name="Shakhova N.V."/>
            <person name="Tyazhelova T.V."/>
            <person name="Vasina D.V."/>
        </authorList>
    </citation>
    <scope>NUCLEOTIDE SEQUENCE [LARGE SCALE GENOMIC DNA]</scope>
    <source>
        <strain evidence="2 3">LE-BIN_3174</strain>
    </source>
</reference>
<keyword evidence="3" id="KW-1185">Reference proteome</keyword>
<keyword evidence="1" id="KW-0732">Signal</keyword>
<organism evidence="2 3">
    <name type="scientific">Steccherinum ochraceum</name>
    <dbReference type="NCBI Taxonomy" id="92696"/>
    <lineage>
        <taxon>Eukaryota</taxon>
        <taxon>Fungi</taxon>
        <taxon>Dikarya</taxon>
        <taxon>Basidiomycota</taxon>
        <taxon>Agaricomycotina</taxon>
        <taxon>Agaricomycetes</taxon>
        <taxon>Polyporales</taxon>
        <taxon>Steccherinaceae</taxon>
        <taxon>Steccherinum</taxon>
    </lineage>
</organism>
<feature type="chain" id="PRO_5020700614" description="F-box domain-containing protein" evidence="1">
    <location>
        <begin position="26"/>
        <end position="351"/>
    </location>
</feature>
<comment type="caution">
    <text evidence="2">The sequence shown here is derived from an EMBL/GenBank/DDBJ whole genome shotgun (WGS) entry which is preliminary data.</text>
</comment>
<evidence type="ECO:0000313" key="3">
    <source>
        <dbReference type="Proteomes" id="UP000292702"/>
    </source>
</evidence>
<evidence type="ECO:0000256" key="1">
    <source>
        <dbReference type="SAM" id="SignalP"/>
    </source>
</evidence>
<gene>
    <name evidence="2" type="ORF">EIP91_001711</name>
</gene>
<dbReference type="Proteomes" id="UP000292702">
    <property type="component" value="Unassembled WGS sequence"/>
</dbReference>
<dbReference type="AlphaFoldDB" id="A0A4V2MWG5"/>
<feature type="signal peptide" evidence="1">
    <location>
        <begin position="1"/>
        <end position="25"/>
    </location>
</feature>